<evidence type="ECO:0000256" key="4">
    <source>
        <dbReference type="RuleBase" id="RU363019"/>
    </source>
</evidence>
<keyword evidence="3 4" id="KW-0413">Isomerase</keyword>
<comment type="function">
    <text evidence="4">PPIases accelerate the folding of proteins. It catalyzes the cis-trans isomerization of proline imidic peptide bonds in oligopeptides.</text>
</comment>
<feature type="domain" description="PPIase cyclophilin-type" evidence="5">
    <location>
        <begin position="15"/>
        <end position="77"/>
    </location>
</feature>
<dbReference type="PANTHER" id="PTHR45625:SF4">
    <property type="entry name" value="PEPTIDYLPROLYL ISOMERASE DOMAIN AND WD REPEAT-CONTAINING PROTEIN 1"/>
    <property type="match status" value="1"/>
</dbReference>
<evidence type="ECO:0000259" key="5">
    <source>
        <dbReference type="PROSITE" id="PS50072"/>
    </source>
</evidence>
<dbReference type="PROSITE" id="PS50072">
    <property type="entry name" value="CSA_PPIASE_2"/>
    <property type="match status" value="1"/>
</dbReference>
<dbReference type="PANTHER" id="PTHR45625">
    <property type="entry name" value="PEPTIDYL-PROLYL CIS-TRANS ISOMERASE-RELATED"/>
    <property type="match status" value="1"/>
</dbReference>
<dbReference type="Pfam" id="PF00160">
    <property type="entry name" value="Pro_isomerase"/>
    <property type="match status" value="1"/>
</dbReference>
<accession>A0A7J0FV04</accession>
<evidence type="ECO:0000256" key="3">
    <source>
        <dbReference type="ARBA" id="ARBA00023235"/>
    </source>
</evidence>
<protein>
    <recommendedName>
        <fullName evidence="4">Peptidyl-prolyl cis-trans isomerase</fullName>
        <shortName evidence="4">PPIase</shortName>
        <ecNumber evidence="4">5.2.1.8</ecNumber>
    </recommendedName>
</protein>
<dbReference type="InterPro" id="IPR002130">
    <property type="entry name" value="Cyclophilin-type_PPIase_dom"/>
</dbReference>
<keyword evidence="7" id="KW-1185">Reference proteome</keyword>
<dbReference type="PRINTS" id="PR00153">
    <property type="entry name" value="CSAPPISMRASE"/>
</dbReference>
<dbReference type="PROSITE" id="PS00170">
    <property type="entry name" value="CSA_PPIASE_1"/>
    <property type="match status" value="1"/>
</dbReference>
<keyword evidence="1 4" id="KW-0697">Rotamase</keyword>
<proteinExistence type="inferred from homology"/>
<evidence type="ECO:0000256" key="1">
    <source>
        <dbReference type="ARBA" id="ARBA00023110"/>
    </source>
</evidence>
<dbReference type="InterPro" id="IPR029000">
    <property type="entry name" value="Cyclophilin-like_dom_sf"/>
</dbReference>
<dbReference type="OrthoDB" id="271386at2759"/>
<dbReference type="InterPro" id="IPR020892">
    <property type="entry name" value="Cyclophilin-type_PPIase_CS"/>
</dbReference>
<comment type="caution">
    <text evidence="6">The sequence shown here is derived from an EMBL/GenBank/DDBJ whole genome shotgun (WGS) entry which is preliminary data.</text>
</comment>
<dbReference type="GO" id="GO:0071013">
    <property type="term" value="C:catalytic step 2 spliceosome"/>
    <property type="evidence" value="ECO:0007669"/>
    <property type="project" value="TreeGrafter"/>
</dbReference>
<evidence type="ECO:0000256" key="2">
    <source>
        <dbReference type="ARBA" id="ARBA00023186"/>
    </source>
</evidence>
<dbReference type="InterPro" id="IPR044666">
    <property type="entry name" value="Cyclophilin_A-like"/>
</dbReference>
<evidence type="ECO:0000313" key="7">
    <source>
        <dbReference type="Proteomes" id="UP000585474"/>
    </source>
</evidence>
<gene>
    <name evidence="6" type="ORF">Acr_15g0011210</name>
</gene>
<evidence type="ECO:0000313" key="6">
    <source>
        <dbReference type="EMBL" id="GFZ02513.1"/>
    </source>
</evidence>
<keyword evidence="2" id="KW-0143">Chaperone</keyword>
<dbReference type="AlphaFoldDB" id="A0A7J0FV04"/>
<dbReference type="GO" id="GO:0006457">
    <property type="term" value="P:protein folding"/>
    <property type="evidence" value="ECO:0007669"/>
    <property type="project" value="InterPro"/>
</dbReference>
<organism evidence="6 7">
    <name type="scientific">Actinidia rufa</name>
    <dbReference type="NCBI Taxonomy" id="165716"/>
    <lineage>
        <taxon>Eukaryota</taxon>
        <taxon>Viridiplantae</taxon>
        <taxon>Streptophyta</taxon>
        <taxon>Embryophyta</taxon>
        <taxon>Tracheophyta</taxon>
        <taxon>Spermatophyta</taxon>
        <taxon>Magnoliopsida</taxon>
        <taxon>eudicotyledons</taxon>
        <taxon>Gunneridae</taxon>
        <taxon>Pentapetalae</taxon>
        <taxon>asterids</taxon>
        <taxon>Ericales</taxon>
        <taxon>Actinidiaceae</taxon>
        <taxon>Actinidia</taxon>
    </lineage>
</organism>
<sequence length="106" mass="11675">MTASEEGGAPEVTLETSMGSFTLEMYYKHAPRTCRNFIELARRGYYDNVKFHRIIRDFIVQGGDPTGTGRGGESIYGYVPNFSFIFTSGGCPGMRVQKLCGSSIDA</sequence>
<dbReference type="EMBL" id="BJWL01000015">
    <property type="protein sequence ID" value="GFZ02513.1"/>
    <property type="molecule type" value="Genomic_DNA"/>
</dbReference>
<comment type="catalytic activity">
    <reaction evidence="4">
        <text>[protein]-peptidylproline (omega=180) = [protein]-peptidylproline (omega=0)</text>
        <dbReference type="Rhea" id="RHEA:16237"/>
        <dbReference type="Rhea" id="RHEA-COMP:10747"/>
        <dbReference type="Rhea" id="RHEA-COMP:10748"/>
        <dbReference type="ChEBI" id="CHEBI:83833"/>
        <dbReference type="ChEBI" id="CHEBI:83834"/>
        <dbReference type="EC" id="5.2.1.8"/>
    </reaction>
</comment>
<dbReference type="EC" id="5.2.1.8" evidence="4"/>
<dbReference type="SUPFAM" id="SSF50891">
    <property type="entry name" value="Cyclophilin-like"/>
    <property type="match status" value="1"/>
</dbReference>
<reference evidence="6 7" key="1">
    <citation type="submission" date="2019-07" db="EMBL/GenBank/DDBJ databases">
        <title>De Novo Assembly of kiwifruit Actinidia rufa.</title>
        <authorList>
            <person name="Sugita-Konishi S."/>
            <person name="Sato K."/>
            <person name="Mori E."/>
            <person name="Abe Y."/>
            <person name="Kisaki G."/>
            <person name="Hamano K."/>
            <person name="Suezawa K."/>
            <person name="Otani M."/>
            <person name="Fukuda T."/>
            <person name="Manabe T."/>
            <person name="Gomi K."/>
            <person name="Tabuchi M."/>
            <person name="Akimitsu K."/>
            <person name="Kataoka I."/>
        </authorList>
    </citation>
    <scope>NUCLEOTIDE SEQUENCE [LARGE SCALE GENOMIC DNA]</scope>
    <source>
        <strain evidence="7">cv. Fuchu</strain>
    </source>
</reference>
<dbReference type="Proteomes" id="UP000585474">
    <property type="component" value="Unassembled WGS sequence"/>
</dbReference>
<dbReference type="Gene3D" id="2.40.100.10">
    <property type="entry name" value="Cyclophilin-like"/>
    <property type="match status" value="1"/>
</dbReference>
<dbReference type="GO" id="GO:0003755">
    <property type="term" value="F:peptidyl-prolyl cis-trans isomerase activity"/>
    <property type="evidence" value="ECO:0007669"/>
    <property type="project" value="UniProtKB-UniRule"/>
</dbReference>
<name>A0A7J0FV04_9ERIC</name>
<comment type="similarity">
    <text evidence="4">Belongs to the cyclophilin-type PPIase family.</text>
</comment>